<dbReference type="Proteomes" id="UP000887579">
    <property type="component" value="Unplaced"/>
</dbReference>
<dbReference type="WBParaSite" id="ES5_v2.g9794.t1">
    <property type="protein sequence ID" value="ES5_v2.g9794.t1"/>
    <property type="gene ID" value="ES5_v2.g9794"/>
</dbReference>
<evidence type="ECO:0000313" key="1">
    <source>
        <dbReference type="Proteomes" id="UP000887579"/>
    </source>
</evidence>
<reference evidence="2" key="1">
    <citation type="submission" date="2022-11" db="UniProtKB">
        <authorList>
            <consortium name="WormBaseParasite"/>
        </authorList>
    </citation>
    <scope>IDENTIFICATION</scope>
</reference>
<organism evidence="1 2">
    <name type="scientific">Panagrolaimus sp. ES5</name>
    <dbReference type="NCBI Taxonomy" id="591445"/>
    <lineage>
        <taxon>Eukaryota</taxon>
        <taxon>Metazoa</taxon>
        <taxon>Ecdysozoa</taxon>
        <taxon>Nematoda</taxon>
        <taxon>Chromadorea</taxon>
        <taxon>Rhabditida</taxon>
        <taxon>Tylenchina</taxon>
        <taxon>Panagrolaimomorpha</taxon>
        <taxon>Panagrolaimoidea</taxon>
        <taxon>Panagrolaimidae</taxon>
        <taxon>Panagrolaimus</taxon>
    </lineage>
</organism>
<protein>
    <submittedName>
        <fullName evidence="2">FH2 domain-containing protein</fullName>
    </submittedName>
</protein>
<sequence>MLGIQEVIDELRDIHGSALEDHFDLFEMMKQEDEQEEFQSISDSGASSPSIPDSPTEMAEELQKKLSTSSAFPHYVSLLRHLLLIPRNEKTDEIWKLFVIILQQISLQTSMKEFETSMDAGFDEAPIKFSMDSVISKLKTHLEFEKIEKEMEKMQKELNLERKKNLELENRIADLQETDGFSINSFLRGGSDTSSNPSDPCPSSPLPSTSTLSSGIPECRPPIQMPPPPPPPSIKDLKSFGGFSTVPKKNYYPKPPNSMKALNWKVLPATKIKGTIFEKAEDEKMLKLIDLGTVAEQFASGKDHDDKASTSGTLRRRGQDCHSMSILEPRRAQNCTIMLSKLKLSHREIRQAVLTMDESGKIPKDMIEQMLKYIPTSDELVQIEEIVERLKSPSVLALADRYFYEIGKIPRFEQRLRCLNAIRSFQERTEIITSYANVETEPLIWYLQK</sequence>
<name>A0AC34GZ77_9BILA</name>
<evidence type="ECO:0000313" key="2">
    <source>
        <dbReference type="WBParaSite" id="ES5_v2.g9794.t1"/>
    </source>
</evidence>
<accession>A0AC34GZ77</accession>
<proteinExistence type="predicted"/>